<evidence type="ECO:0000256" key="2">
    <source>
        <dbReference type="PIRSR" id="PIRSR613078-2"/>
    </source>
</evidence>
<feature type="active site" description="Proton donor/acceptor" evidence="1">
    <location>
        <position position="107"/>
    </location>
</feature>
<feature type="binding site" evidence="2">
    <location>
        <position position="83"/>
    </location>
    <ligand>
        <name>substrate</name>
    </ligand>
</feature>
<dbReference type="EMBL" id="CP041616">
    <property type="protein sequence ID" value="QDO89070.1"/>
    <property type="molecule type" value="Genomic_DNA"/>
</dbReference>
<dbReference type="PROSITE" id="PS00175">
    <property type="entry name" value="PG_MUTASE"/>
    <property type="match status" value="1"/>
</dbReference>
<dbReference type="InterPro" id="IPR029033">
    <property type="entry name" value="His_PPase_superfam"/>
</dbReference>
<reference evidence="4 5" key="1">
    <citation type="submission" date="2019-07" db="EMBL/GenBank/DDBJ databases">
        <title>complete genome sequencing of Ornithinimicrobium sp. H23M54.</title>
        <authorList>
            <person name="Bae J.-W."/>
            <person name="Lee S.-Y."/>
        </authorList>
    </citation>
    <scope>NUCLEOTIDE SEQUENCE [LARGE SCALE GENOMIC DNA]</scope>
    <source>
        <strain evidence="4 5">H23M54</strain>
    </source>
</reference>
<dbReference type="PANTHER" id="PTHR48100">
    <property type="entry name" value="BROAD-SPECIFICITY PHOSPHATASE YOR283W-RELATED"/>
    <property type="match status" value="1"/>
</dbReference>
<dbReference type="Proteomes" id="UP000315395">
    <property type="component" value="Chromosome"/>
</dbReference>
<evidence type="ECO:0000256" key="3">
    <source>
        <dbReference type="SAM" id="MobiDB-lite"/>
    </source>
</evidence>
<dbReference type="AlphaFoldDB" id="A0A516GCI1"/>
<keyword evidence="5" id="KW-1185">Reference proteome</keyword>
<dbReference type="CDD" id="cd07067">
    <property type="entry name" value="HP_PGM_like"/>
    <property type="match status" value="1"/>
</dbReference>
<feature type="active site" description="Tele-phosphohistidine intermediate" evidence="1">
    <location>
        <position position="34"/>
    </location>
</feature>
<dbReference type="InterPro" id="IPR013078">
    <property type="entry name" value="His_Pase_superF_clade-1"/>
</dbReference>
<dbReference type="GO" id="GO:0016791">
    <property type="term" value="F:phosphatase activity"/>
    <property type="evidence" value="ECO:0007669"/>
    <property type="project" value="TreeGrafter"/>
</dbReference>
<dbReference type="KEGG" id="orz:FNH13_12660"/>
<dbReference type="InterPro" id="IPR001345">
    <property type="entry name" value="PG/BPGM_mutase_AS"/>
</dbReference>
<dbReference type="GO" id="GO:0005737">
    <property type="term" value="C:cytoplasm"/>
    <property type="evidence" value="ECO:0007669"/>
    <property type="project" value="TreeGrafter"/>
</dbReference>
<protein>
    <submittedName>
        <fullName evidence="4">Histidine phosphatase family protein</fullName>
    </submittedName>
</protein>
<sequence length="236" mass="25485">MTWSGCGRTARSSSPLRAEPVRTEPVRRLIVWRHGETEHNVGGIWQGQLDTDLSARGEQQAAAAAAALSGLGPTRIVSSDLRRAAHTARVLGEVTGLPMEYDERFREIHVGTWQGMTQGDVAAQYPDAVDALSRGEDIVRGDDGESVAHVEERVLAAAQELITDLPDDGALVVATHGVAGRALVAALIGLPQRQAWLSMGGLRNCHWAELAEHRTGWRMLTWNVGVTDSVISTSDR</sequence>
<dbReference type="Pfam" id="PF00300">
    <property type="entry name" value="His_Phos_1"/>
    <property type="match status" value="1"/>
</dbReference>
<dbReference type="PANTHER" id="PTHR48100:SF62">
    <property type="entry name" value="GLUCOSYL-3-PHOSPHOGLYCERATE PHOSPHATASE"/>
    <property type="match status" value="1"/>
</dbReference>
<accession>A0A516GCI1</accession>
<organism evidence="4 5">
    <name type="scientific">Ornithinimicrobium ciconiae</name>
    <dbReference type="NCBI Taxonomy" id="2594265"/>
    <lineage>
        <taxon>Bacteria</taxon>
        <taxon>Bacillati</taxon>
        <taxon>Actinomycetota</taxon>
        <taxon>Actinomycetes</taxon>
        <taxon>Micrococcales</taxon>
        <taxon>Ornithinimicrobiaceae</taxon>
        <taxon>Ornithinimicrobium</taxon>
    </lineage>
</organism>
<evidence type="ECO:0000256" key="1">
    <source>
        <dbReference type="PIRSR" id="PIRSR613078-1"/>
    </source>
</evidence>
<feature type="binding site" evidence="2">
    <location>
        <begin position="33"/>
        <end position="40"/>
    </location>
    <ligand>
        <name>substrate</name>
    </ligand>
</feature>
<feature type="region of interest" description="Disordered" evidence="3">
    <location>
        <begin position="1"/>
        <end position="20"/>
    </location>
</feature>
<dbReference type="OrthoDB" id="4697614at2"/>
<evidence type="ECO:0000313" key="4">
    <source>
        <dbReference type="EMBL" id="QDO89070.1"/>
    </source>
</evidence>
<dbReference type="InterPro" id="IPR050275">
    <property type="entry name" value="PGM_Phosphatase"/>
</dbReference>
<proteinExistence type="predicted"/>
<dbReference type="SUPFAM" id="SSF53254">
    <property type="entry name" value="Phosphoglycerate mutase-like"/>
    <property type="match status" value="1"/>
</dbReference>
<gene>
    <name evidence="4" type="ORF">FNH13_12660</name>
</gene>
<dbReference type="Gene3D" id="3.40.50.1240">
    <property type="entry name" value="Phosphoglycerate mutase-like"/>
    <property type="match status" value="1"/>
</dbReference>
<dbReference type="SMART" id="SM00855">
    <property type="entry name" value="PGAM"/>
    <property type="match status" value="1"/>
</dbReference>
<name>A0A516GCI1_9MICO</name>
<evidence type="ECO:0000313" key="5">
    <source>
        <dbReference type="Proteomes" id="UP000315395"/>
    </source>
</evidence>